<dbReference type="Pfam" id="PF04149">
    <property type="entry name" value="DUF397"/>
    <property type="match status" value="1"/>
</dbReference>
<dbReference type="InterPro" id="IPR007278">
    <property type="entry name" value="DUF397"/>
</dbReference>
<dbReference type="Proteomes" id="UP000320876">
    <property type="component" value="Unassembled WGS sequence"/>
</dbReference>
<sequence>MPGARWFTSSYSTGNGGGGSCVEVAFVGRTVAVRDTKDRAGGMLTIPGAAWSHLLSHVAR</sequence>
<evidence type="ECO:0000313" key="3">
    <source>
        <dbReference type="Proteomes" id="UP000320876"/>
    </source>
</evidence>
<dbReference type="OrthoDB" id="3698249at2"/>
<evidence type="ECO:0000313" key="2">
    <source>
        <dbReference type="EMBL" id="TQJ03840.1"/>
    </source>
</evidence>
<name>A0A542DL65_AMYCI</name>
<dbReference type="RefSeq" id="WP_141999604.1">
    <property type="nucleotide sequence ID" value="NZ_VFML01000001.1"/>
</dbReference>
<protein>
    <submittedName>
        <fullName evidence="2">Uncharacterized protein DUF397</fullName>
    </submittedName>
</protein>
<dbReference type="AlphaFoldDB" id="A0A542DL65"/>
<feature type="domain" description="DUF397" evidence="1">
    <location>
        <begin position="4"/>
        <end position="58"/>
    </location>
</feature>
<evidence type="ECO:0000259" key="1">
    <source>
        <dbReference type="Pfam" id="PF04149"/>
    </source>
</evidence>
<proteinExistence type="predicted"/>
<accession>A0A542DL65</accession>
<dbReference type="PROSITE" id="PS51257">
    <property type="entry name" value="PROKAR_LIPOPROTEIN"/>
    <property type="match status" value="1"/>
</dbReference>
<keyword evidence="3" id="KW-1185">Reference proteome</keyword>
<comment type="caution">
    <text evidence="2">The sequence shown here is derived from an EMBL/GenBank/DDBJ whole genome shotgun (WGS) entry which is preliminary data.</text>
</comment>
<reference evidence="2 3" key="1">
    <citation type="submission" date="2019-06" db="EMBL/GenBank/DDBJ databases">
        <title>Sequencing the genomes of 1000 actinobacteria strains.</title>
        <authorList>
            <person name="Klenk H.-P."/>
        </authorList>
    </citation>
    <scope>NUCLEOTIDE SEQUENCE [LARGE SCALE GENOMIC DNA]</scope>
    <source>
        <strain evidence="2 3">DSM 45679</strain>
    </source>
</reference>
<organism evidence="2 3">
    <name type="scientific">Amycolatopsis cihanbeyliensis</name>
    <dbReference type="NCBI Taxonomy" id="1128664"/>
    <lineage>
        <taxon>Bacteria</taxon>
        <taxon>Bacillati</taxon>
        <taxon>Actinomycetota</taxon>
        <taxon>Actinomycetes</taxon>
        <taxon>Pseudonocardiales</taxon>
        <taxon>Pseudonocardiaceae</taxon>
        <taxon>Amycolatopsis</taxon>
    </lineage>
</organism>
<gene>
    <name evidence="2" type="ORF">FB471_3609</name>
</gene>
<dbReference type="EMBL" id="VFML01000001">
    <property type="protein sequence ID" value="TQJ03840.1"/>
    <property type="molecule type" value="Genomic_DNA"/>
</dbReference>